<keyword evidence="1" id="KW-1133">Transmembrane helix</keyword>
<dbReference type="Pfam" id="PF25939">
    <property type="entry name" value="DUF7982"/>
    <property type="match status" value="1"/>
</dbReference>
<organism evidence="3 4">
    <name type="scientific">Methanofollis aquaemaris</name>
    <dbReference type="NCBI Taxonomy" id="126734"/>
    <lineage>
        <taxon>Archaea</taxon>
        <taxon>Methanobacteriati</taxon>
        <taxon>Methanobacteriota</taxon>
        <taxon>Stenosarchaea group</taxon>
        <taxon>Methanomicrobia</taxon>
        <taxon>Methanomicrobiales</taxon>
        <taxon>Methanomicrobiaceae</taxon>
        <taxon>Methanofollis</taxon>
    </lineage>
</organism>
<name>A0A8A3S300_9EURY</name>
<protein>
    <recommendedName>
        <fullName evidence="2">DUF7982 domain-containing protein</fullName>
    </recommendedName>
</protein>
<reference evidence="3" key="2">
    <citation type="submission" date="2019-02" db="EMBL/GenBank/DDBJ databases">
        <authorList>
            <person name="Chen S.-C."/>
            <person name="Chien H.-H."/>
            <person name="Lai M.-C."/>
        </authorList>
    </citation>
    <scope>NUCLEOTIDE SEQUENCE</scope>
    <source>
        <strain evidence="3">N2F9704</strain>
    </source>
</reference>
<dbReference type="Proteomes" id="UP001042704">
    <property type="component" value="Chromosome"/>
</dbReference>
<dbReference type="EMBL" id="CP036172">
    <property type="protein sequence ID" value="QSZ66442.1"/>
    <property type="molecule type" value="Genomic_DNA"/>
</dbReference>
<dbReference type="KEGG" id="maqe:RJ40_02470"/>
<feature type="transmembrane region" description="Helical" evidence="1">
    <location>
        <begin position="9"/>
        <end position="29"/>
    </location>
</feature>
<proteinExistence type="predicted"/>
<feature type="transmembrane region" description="Helical" evidence="1">
    <location>
        <begin position="35"/>
        <end position="57"/>
    </location>
</feature>
<reference evidence="3" key="1">
    <citation type="journal article" date="2001" name="Int. J. Syst. Evol. Microbiol.">
        <title>Methanofollis aquaemaris sp. nov., a methanogen isolated from an aquaculture fish pond.</title>
        <authorList>
            <person name="Lai M.C."/>
            <person name="Chen S.C."/>
        </authorList>
    </citation>
    <scope>NUCLEOTIDE SEQUENCE</scope>
    <source>
        <strain evidence="3">N2F9704</strain>
    </source>
</reference>
<keyword evidence="1" id="KW-0812">Transmembrane</keyword>
<keyword evidence="1" id="KW-0472">Membrane</keyword>
<feature type="domain" description="DUF7982" evidence="2">
    <location>
        <begin position="38"/>
        <end position="254"/>
    </location>
</feature>
<evidence type="ECO:0000313" key="3">
    <source>
        <dbReference type="EMBL" id="QSZ66442.1"/>
    </source>
</evidence>
<dbReference type="AlphaFoldDB" id="A0A8A3S300"/>
<dbReference type="GeneID" id="76423191"/>
<dbReference type="RefSeq" id="WP_265581784.1">
    <property type="nucleotide sequence ID" value="NZ_CP036172.1"/>
</dbReference>
<evidence type="ECO:0000259" key="2">
    <source>
        <dbReference type="Pfam" id="PF25939"/>
    </source>
</evidence>
<sequence length="257" mass="27013">MKQHGYNDYFMAGTVLIAAAALVLTIAYLTNRGDLTSATLAMCGIASFVGGVFLLTLSKGEPFDPGYVGALPAAGTINLSRVASDLGLMGDGVYLPHETKDSPILQFIPAGSYHGTTIREDFSFATADGSEGLVFLPMGLPLLEQLKHDAGLRIPADEAEILSCIREVCSDVLEVAENAAAERSGDGIVVTMGKFRLLSCCTAIRAESPKCCTMVGCPVCSLVACILTEGFGKPCTLSKAQVDEGRGDLTLVYSFPE</sequence>
<evidence type="ECO:0000313" key="4">
    <source>
        <dbReference type="Proteomes" id="UP001042704"/>
    </source>
</evidence>
<dbReference type="InterPro" id="IPR058288">
    <property type="entry name" value="DUF7982"/>
</dbReference>
<gene>
    <name evidence="3" type="ORF">RJ40_02470</name>
</gene>
<keyword evidence="4" id="KW-1185">Reference proteome</keyword>
<evidence type="ECO:0000256" key="1">
    <source>
        <dbReference type="SAM" id="Phobius"/>
    </source>
</evidence>
<accession>A0A8A3S300</accession>